<dbReference type="GO" id="GO:0005730">
    <property type="term" value="C:nucleolus"/>
    <property type="evidence" value="ECO:0007669"/>
    <property type="project" value="TreeGrafter"/>
</dbReference>
<dbReference type="Proteomes" id="UP000694543">
    <property type="component" value="Unplaced"/>
</dbReference>
<dbReference type="InterPro" id="IPR001313">
    <property type="entry name" value="Pumilio_RNA-bd_rpt"/>
</dbReference>
<reference evidence="4" key="2">
    <citation type="submission" date="2025-09" db="UniProtKB">
        <authorList>
            <consortium name="Ensembl"/>
        </authorList>
    </citation>
    <scope>IDENTIFICATION</scope>
</reference>
<sequence>KIWVFPQITTPTDPADPHYPPSTPPLTSLPPISSQPTLGAVTPSGSHLLQLLLHFRDPSAVLGGLRALSDTHLHSLALSPPGSHVWDSIMSSPSVPPRARRRLVRRLKGHFLSLACHRNGSRVLDAILASCSSPTRASIVSELGERPQKGPASLRDPFLPMERP</sequence>
<evidence type="ECO:0000313" key="4">
    <source>
        <dbReference type="Ensembl" id="ENSCPIP00010000949.1"/>
    </source>
</evidence>
<dbReference type="SMART" id="SM00025">
    <property type="entry name" value="Pumilio"/>
    <property type="match status" value="1"/>
</dbReference>
<dbReference type="GO" id="GO:0000447">
    <property type="term" value="P:endonucleolytic cleavage in ITS1 to separate SSU-rRNA from 5.8S rRNA and LSU-rRNA from tricistronic rRNA transcript (SSU-rRNA, 5.8S rRNA, LSU-rRNA)"/>
    <property type="evidence" value="ECO:0007669"/>
    <property type="project" value="TreeGrafter"/>
</dbReference>
<dbReference type="GO" id="GO:0000056">
    <property type="term" value="P:ribosomal small subunit export from nucleus"/>
    <property type="evidence" value="ECO:0007669"/>
    <property type="project" value="TreeGrafter"/>
</dbReference>
<dbReference type="PANTHER" id="PTHR13102:SF0">
    <property type="entry name" value="NUCLEOLAR PROTEIN 9"/>
    <property type="match status" value="1"/>
</dbReference>
<dbReference type="PROSITE" id="PS50302">
    <property type="entry name" value="PUM"/>
    <property type="match status" value="1"/>
</dbReference>
<dbReference type="Gene3D" id="1.25.10.10">
    <property type="entry name" value="Leucine-rich Repeat Variant"/>
    <property type="match status" value="1"/>
</dbReference>
<dbReference type="Pfam" id="PF22493">
    <property type="entry name" value="PUF_NOP9"/>
    <property type="match status" value="1"/>
</dbReference>
<dbReference type="GO" id="GO:0003723">
    <property type="term" value="F:RNA binding"/>
    <property type="evidence" value="ECO:0007669"/>
    <property type="project" value="InterPro"/>
</dbReference>
<feature type="repeat" description="Pumilio" evidence="2">
    <location>
        <begin position="106"/>
        <end position="141"/>
    </location>
</feature>
<evidence type="ECO:0000313" key="5">
    <source>
        <dbReference type="Proteomes" id="UP000694543"/>
    </source>
</evidence>
<protein>
    <submittedName>
        <fullName evidence="4">Uncharacterized protein</fullName>
    </submittedName>
</protein>
<keyword evidence="1" id="KW-0677">Repeat</keyword>
<keyword evidence="5" id="KW-1185">Reference proteome</keyword>
<dbReference type="Ensembl" id="ENSCPIT00010001106.1">
    <property type="protein sequence ID" value="ENSCPIP00010000949.1"/>
    <property type="gene ID" value="ENSCPIG00010000752.1"/>
</dbReference>
<dbReference type="SUPFAM" id="SSF48371">
    <property type="entry name" value="ARM repeat"/>
    <property type="match status" value="1"/>
</dbReference>
<evidence type="ECO:0000256" key="2">
    <source>
        <dbReference type="PROSITE-ProRule" id="PRU00317"/>
    </source>
</evidence>
<name>A0A8C3KW37_CHRPC</name>
<accession>A0A8C3KW37</accession>
<organism evidence="4 5">
    <name type="scientific">Chrysolophus pictus</name>
    <name type="common">Golden pheasant</name>
    <name type="synonym">Phasianus pictus</name>
    <dbReference type="NCBI Taxonomy" id="9089"/>
    <lineage>
        <taxon>Eukaryota</taxon>
        <taxon>Metazoa</taxon>
        <taxon>Chordata</taxon>
        <taxon>Craniata</taxon>
        <taxon>Vertebrata</taxon>
        <taxon>Euteleostomi</taxon>
        <taxon>Archelosauria</taxon>
        <taxon>Archosauria</taxon>
        <taxon>Dinosauria</taxon>
        <taxon>Saurischia</taxon>
        <taxon>Theropoda</taxon>
        <taxon>Coelurosauria</taxon>
        <taxon>Aves</taxon>
        <taxon>Neognathae</taxon>
        <taxon>Galloanserae</taxon>
        <taxon>Galliformes</taxon>
        <taxon>Phasianidae</taxon>
        <taxon>Phasianinae</taxon>
        <taxon>Chrysolophus</taxon>
    </lineage>
</organism>
<dbReference type="GO" id="GO:0000472">
    <property type="term" value="P:endonucleolytic cleavage to generate mature 5'-end of SSU-rRNA from (SSU-rRNA, 5.8S rRNA, LSU-rRNA)"/>
    <property type="evidence" value="ECO:0007669"/>
    <property type="project" value="TreeGrafter"/>
</dbReference>
<evidence type="ECO:0000256" key="3">
    <source>
        <dbReference type="SAM" id="MobiDB-lite"/>
    </source>
</evidence>
<dbReference type="GO" id="GO:0030686">
    <property type="term" value="C:90S preribosome"/>
    <property type="evidence" value="ECO:0007669"/>
    <property type="project" value="TreeGrafter"/>
</dbReference>
<dbReference type="InterPro" id="IPR011989">
    <property type="entry name" value="ARM-like"/>
</dbReference>
<dbReference type="InterPro" id="IPR040000">
    <property type="entry name" value="NOP9"/>
</dbReference>
<dbReference type="InterPro" id="IPR016024">
    <property type="entry name" value="ARM-type_fold"/>
</dbReference>
<evidence type="ECO:0000256" key="1">
    <source>
        <dbReference type="ARBA" id="ARBA00022737"/>
    </source>
</evidence>
<dbReference type="PANTHER" id="PTHR13102">
    <property type="entry name" value="NUCLEOLAR PROTEIN 9"/>
    <property type="match status" value="1"/>
</dbReference>
<dbReference type="GO" id="GO:0000480">
    <property type="term" value="P:endonucleolytic cleavage in 5'-ETS of tricistronic rRNA transcript (SSU-rRNA, 5.8S rRNA, LSU-rRNA)"/>
    <property type="evidence" value="ECO:0007669"/>
    <property type="project" value="TreeGrafter"/>
</dbReference>
<proteinExistence type="predicted"/>
<dbReference type="GO" id="GO:0030688">
    <property type="term" value="C:preribosome, small subunit precursor"/>
    <property type="evidence" value="ECO:0007669"/>
    <property type="project" value="TreeGrafter"/>
</dbReference>
<feature type="region of interest" description="Disordered" evidence="3">
    <location>
        <begin position="141"/>
        <end position="164"/>
    </location>
</feature>
<reference evidence="4" key="1">
    <citation type="submission" date="2025-08" db="UniProtKB">
        <authorList>
            <consortium name="Ensembl"/>
        </authorList>
    </citation>
    <scope>IDENTIFICATION</scope>
</reference>
<dbReference type="AlphaFoldDB" id="A0A8C3KW37"/>